<evidence type="ECO:0000259" key="5">
    <source>
        <dbReference type="PROSITE" id="PS50106"/>
    </source>
</evidence>
<dbReference type="InterPro" id="IPR036034">
    <property type="entry name" value="PDZ_sf"/>
</dbReference>
<proteinExistence type="predicted"/>
<feature type="non-terminal residue" evidence="6">
    <location>
        <position position="1"/>
    </location>
</feature>
<feature type="region of interest" description="Disordered" evidence="3">
    <location>
        <begin position="1"/>
        <end position="43"/>
    </location>
</feature>
<evidence type="ECO:0000313" key="6">
    <source>
        <dbReference type="EMBL" id="VAW08128.1"/>
    </source>
</evidence>
<feature type="transmembrane region" description="Helical" evidence="4">
    <location>
        <begin position="85"/>
        <end position="108"/>
    </location>
</feature>
<dbReference type="SMART" id="SM00228">
    <property type="entry name" value="PDZ"/>
    <property type="match status" value="1"/>
</dbReference>
<dbReference type="PRINTS" id="PR00834">
    <property type="entry name" value="PROTEASES2C"/>
</dbReference>
<keyword evidence="4" id="KW-0472">Membrane</keyword>
<keyword evidence="2" id="KW-0378">Hydrolase</keyword>
<dbReference type="Gene3D" id="2.40.10.120">
    <property type="match status" value="1"/>
</dbReference>
<dbReference type="InterPro" id="IPR009003">
    <property type="entry name" value="Peptidase_S1_PA"/>
</dbReference>
<sequence>ETDPDMPWVKDTADNAASTTGEMETVAVSETPPPVSTFEPPPTVVEFDYDDYYGVTESPPRPEPVSARIETTPAKSTERKSRGGLFFLGALIAGAIGAVITLGVLAGLGTFTEAQSTTPTTVATVTGVTTTSVPVTNQIINEVGSSVNPTAVALKVVPSIVTVNVFQEGTDTEGTLLPTGSGSGVVMSTDGYIITNNHVVADSTNFEVTFEDGRTYSATLIGTDALTDLAVLQISADNLTPIEFGSSDDLSVGDPAVAVGNPLGQDGGASVSAGILSAFERTVNFGDNSSLFGMLQTDAAINSGSSGGALVDAEGRLIGITSAIGVSQAGPEGIGYAIPVELVDRITAEIIETGDVQHPFLGVTIGTYLEEAPDGAIVPSGASIQTIEGTDSAAGTAGLQPGDVIIRIGDKTIQNQIDLILAVRLNRVGDEVEFEAIRNGESMTFDVILGQRPAEFGG</sequence>
<gene>
    <name evidence="6" type="ORF">MNBD_ACTINO01-1</name>
</gene>
<feature type="region of interest" description="Disordered" evidence="3">
    <location>
        <begin position="56"/>
        <end position="76"/>
    </location>
</feature>
<dbReference type="GO" id="GO:0004252">
    <property type="term" value="F:serine-type endopeptidase activity"/>
    <property type="evidence" value="ECO:0007669"/>
    <property type="project" value="InterPro"/>
</dbReference>
<keyword evidence="1" id="KW-0645">Protease</keyword>
<evidence type="ECO:0000256" key="3">
    <source>
        <dbReference type="SAM" id="MobiDB-lite"/>
    </source>
</evidence>
<keyword evidence="4" id="KW-1133">Transmembrane helix</keyword>
<dbReference type="GO" id="GO:0006508">
    <property type="term" value="P:proteolysis"/>
    <property type="evidence" value="ECO:0007669"/>
    <property type="project" value="UniProtKB-KW"/>
</dbReference>
<evidence type="ECO:0000256" key="4">
    <source>
        <dbReference type="SAM" id="Phobius"/>
    </source>
</evidence>
<reference evidence="6" key="1">
    <citation type="submission" date="2018-06" db="EMBL/GenBank/DDBJ databases">
        <authorList>
            <person name="Zhirakovskaya E."/>
        </authorList>
    </citation>
    <scope>NUCLEOTIDE SEQUENCE</scope>
</reference>
<evidence type="ECO:0000256" key="1">
    <source>
        <dbReference type="ARBA" id="ARBA00022670"/>
    </source>
</evidence>
<dbReference type="AlphaFoldDB" id="A0A3B0SRK2"/>
<dbReference type="InterPro" id="IPR001940">
    <property type="entry name" value="Peptidase_S1C"/>
</dbReference>
<dbReference type="PROSITE" id="PS50106">
    <property type="entry name" value="PDZ"/>
    <property type="match status" value="1"/>
</dbReference>
<keyword evidence="4" id="KW-0812">Transmembrane</keyword>
<dbReference type="EMBL" id="UOEI01000577">
    <property type="protein sequence ID" value="VAW08128.1"/>
    <property type="molecule type" value="Genomic_DNA"/>
</dbReference>
<dbReference type="Pfam" id="PF13180">
    <property type="entry name" value="PDZ_2"/>
    <property type="match status" value="1"/>
</dbReference>
<dbReference type="PANTHER" id="PTHR43343:SF3">
    <property type="entry name" value="PROTEASE DO-LIKE 8, CHLOROPLASTIC"/>
    <property type="match status" value="1"/>
</dbReference>
<dbReference type="Pfam" id="PF13365">
    <property type="entry name" value="Trypsin_2"/>
    <property type="match status" value="1"/>
</dbReference>
<accession>A0A3B0SRK2</accession>
<evidence type="ECO:0000256" key="2">
    <source>
        <dbReference type="ARBA" id="ARBA00022801"/>
    </source>
</evidence>
<protein>
    <recommendedName>
        <fullName evidence="5">PDZ domain-containing protein</fullName>
    </recommendedName>
</protein>
<dbReference type="Gene3D" id="2.30.42.10">
    <property type="match status" value="1"/>
</dbReference>
<dbReference type="PANTHER" id="PTHR43343">
    <property type="entry name" value="PEPTIDASE S12"/>
    <property type="match status" value="1"/>
</dbReference>
<feature type="compositionally biased region" description="Pro residues" evidence="3">
    <location>
        <begin position="31"/>
        <end position="43"/>
    </location>
</feature>
<organism evidence="6">
    <name type="scientific">hydrothermal vent metagenome</name>
    <dbReference type="NCBI Taxonomy" id="652676"/>
    <lineage>
        <taxon>unclassified sequences</taxon>
        <taxon>metagenomes</taxon>
        <taxon>ecological metagenomes</taxon>
    </lineage>
</organism>
<dbReference type="InterPro" id="IPR051201">
    <property type="entry name" value="Chloro_Bact_Ser_Proteases"/>
</dbReference>
<dbReference type="SUPFAM" id="SSF50156">
    <property type="entry name" value="PDZ domain-like"/>
    <property type="match status" value="1"/>
</dbReference>
<feature type="domain" description="PDZ" evidence="5">
    <location>
        <begin position="345"/>
        <end position="440"/>
    </location>
</feature>
<dbReference type="InterPro" id="IPR001478">
    <property type="entry name" value="PDZ"/>
</dbReference>
<name>A0A3B0SRK2_9ZZZZ</name>
<dbReference type="SUPFAM" id="SSF50494">
    <property type="entry name" value="Trypsin-like serine proteases"/>
    <property type="match status" value="1"/>
</dbReference>
<dbReference type="CDD" id="cd06779">
    <property type="entry name" value="cpPDZ_Deg_HtrA-like"/>
    <property type="match status" value="1"/>
</dbReference>